<accession>A0A379XYV0</accession>
<organism evidence="4 5">
    <name type="scientific">Salmonella diarizonae</name>
    <dbReference type="NCBI Taxonomy" id="59204"/>
    <lineage>
        <taxon>Bacteria</taxon>
        <taxon>Pseudomonadati</taxon>
        <taxon>Pseudomonadota</taxon>
        <taxon>Gammaproteobacteria</taxon>
        <taxon>Enterobacterales</taxon>
        <taxon>Enterobacteriaceae</taxon>
        <taxon>Salmonella</taxon>
    </lineage>
</organism>
<dbReference type="InterPro" id="IPR012327">
    <property type="entry name" value="MeTrfase_D12"/>
</dbReference>
<dbReference type="GO" id="GO:1904047">
    <property type="term" value="F:S-adenosyl-L-methionine binding"/>
    <property type="evidence" value="ECO:0007669"/>
    <property type="project" value="TreeGrafter"/>
</dbReference>
<dbReference type="EMBL" id="UGXH01000005">
    <property type="protein sequence ID" value="SUI37507.1"/>
    <property type="molecule type" value="Genomic_DNA"/>
</dbReference>
<proteinExistence type="predicted"/>
<keyword evidence="1 4" id="KW-0489">Methyltransferase</keyword>
<dbReference type="RefSeq" id="WP_232081703.1">
    <property type="nucleotide sequence ID" value="NZ_DACWWF010000018.1"/>
</dbReference>
<dbReference type="PRINTS" id="PR00505">
    <property type="entry name" value="D12N6MTFRASE"/>
</dbReference>
<dbReference type="Gene3D" id="3.40.50.150">
    <property type="entry name" value="Vaccinia Virus protein VP39"/>
    <property type="match status" value="2"/>
</dbReference>
<keyword evidence="2 4" id="KW-0808">Transferase</keyword>
<dbReference type="GO" id="GO:0009007">
    <property type="term" value="F:site-specific DNA-methyltransferase (adenine-specific) activity"/>
    <property type="evidence" value="ECO:0007669"/>
    <property type="project" value="UniProtKB-EC"/>
</dbReference>
<dbReference type="GO" id="GO:0043565">
    <property type="term" value="F:sequence-specific DNA binding"/>
    <property type="evidence" value="ECO:0007669"/>
    <property type="project" value="TreeGrafter"/>
</dbReference>
<dbReference type="PANTHER" id="PTHR30481">
    <property type="entry name" value="DNA ADENINE METHYLASE"/>
    <property type="match status" value="1"/>
</dbReference>
<protein>
    <submittedName>
        <fullName evidence="4">Putative phage protein</fullName>
        <ecNumber evidence="4">2.1.1.72</ecNumber>
    </submittedName>
</protein>
<name>A0A379XYV0_SALDZ</name>
<dbReference type="PANTHER" id="PTHR30481:SF4">
    <property type="entry name" value="SITE-SPECIFIC DNA-METHYLTRANSFERASE (ADENINE-SPECIFIC)"/>
    <property type="match status" value="1"/>
</dbReference>
<reference evidence="4 5" key="1">
    <citation type="submission" date="2018-06" db="EMBL/GenBank/DDBJ databases">
        <authorList>
            <consortium name="Pathogen Informatics"/>
            <person name="Doyle S."/>
        </authorList>
    </citation>
    <scope>NUCLEOTIDE SEQUENCE [LARGE SCALE GENOMIC DNA]</scope>
    <source>
        <strain evidence="4 5">NCTC10060</strain>
    </source>
</reference>
<dbReference type="REBASE" id="416365">
    <property type="entry name" value="M.Sen10060ORF5678P"/>
</dbReference>
<dbReference type="GO" id="GO:0032259">
    <property type="term" value="P:methylation"/>
    <property type="evidence" value="ECO:0007669"/>
    <property type="project" value="UniProtKB-KW"/>
</dbReference>
<gene>
    <name evidence="4" type="primary">dpnM</name>
    <name evidence="4" type="ORF">NCTC10060_05678</name>
</gene>
<evidence type="ECO:0000256" key="3">
    <source>
        <dbReference type="ARBA" id="ARBA00022691"/>
    </source>
</evidence>
<dbReference type="Pfam" id="PF02086">
    <property type="entry name" value="MethyltransfD12"/>
    <property type="match status" value="1"/>
</dbReference>
<dbReference type="GO" id="GO:0006298">
    <property type="term" value="P:mismatch repair"/>
    <property type="evidence" value="ECO:0007669"/>
    <property type="project" value="TreeGrafter"/>
</dbReference>
<dbReference type="Proteomes" id="UP000254633">
    <property type="component" value="Unassembled WGS sequence"/>
</dbReference>
<evidence type="ECO:0000313" key="4">
    <source>
        <dbReference type="EMBL" id="SUI37507.1"/>
    </source>
</evidence>
<sequence length="355" mass="40661">MVVFKIMSNLQQHDVVSPPVTWFGSKSQLVKKIVAHFPKHQTFVDVFGGSGAVLLGKRPSKVEVYNDLNKKMASLFRVLSDKDKTRELVRRLQLTPYSREEFQLARSSVEEERDEIELARLMIVIQRQSHGGFGKQWSYCIDAPAAGYSASVRKFHAGVDRLIDVTHRIRRTQIENLPWEDVLSRYDRTGTLFYLDPPYVPETRVSGGYEHEMTLADHARMVDVMLQLKGMCVLSGYAHNVYSPLEQAGWKRVEIEVSARSSKTRTKRTECLWISPLPTCEPVIRIATDENLTKRQAAAYRVHELRTSESENKITETIATLKRIGKKVSKAEVARITGISRVQISRRYSYLFEDV</sequence>
<evidence type="ECO:0000256" key="2">
    <source>
        <dbReference type="ARBA" id="ARBA00022679"/>
    </source>
</evidence>
<evidence type="ECO:0000313" key="5">
    <source>
        <dbReference type="Proteomes" id="UP000254633"/>
    </source>
</evidence>
<keyword evidence="3" id="KW-0949">S-adenosyl-L-methionine</keyword>
<dbReference type="EC" id="2.1.1.72" evidence="4"/>
<dbReference type="SUPFAM" id="SSF53335">
    <property type="entry name" value="S-adenosyl-L-methionine-dependent methyltransferases"/>
    <property type="match status" value="1"/>
</dbReference>
<dbReference type="AlphaFoldDB" id="A0A379XYV0"/>
<dbReference type="InterPro" id="IPR029063">
    <property type="entry name" value="SAM-dependent_MTases_sf"/>
</dbReference>
<evidence type="ECO:0000256" key="1">
    <source>
        <dbReference type="ARBA" id="ARBA00022603"/>
    </source>
</evidence>
<dbReference type="GO" id="GO:0009307">
    <property type="term" value="P:DNA restriction-modification system"/>
    <property type="evidence" value="ECO:0007669"/>
    <property type="project" value="InterPro"/>
</dbReference>